<dbReference type="AlphaFoldDB" id="A0A812Q761"/>
<evidence type="ECO:0000313" key="6">
    <source>
        <dbReference type="EMBL" id="CAE7359788.1"/>
    </source>
</evidence>
<accession>A0A812Q761</accession>
<keyword evidence="1" id="KW-0547">Nucleotide-binding</keyword>
<keyword evidence="3" id="KW-0347">Helicase</keyword>
<dbReference type="SMART" id="SM00847">
    <property type="entry name" value="HA2"/>
    <property type="match status" value="1"/>
</dbReference>
<evidence type="ECO:0000256" key="1">
    <source>
        <dbReference type="ARBA" id="ARBA00022741"/>
    </source>
</evidence>
<dbReference type="Pfam" id="PF00271">
    <property type="entry name" value="Helicase_C"/>
    <property type="match status" value="1"/>
</dbReference>
<proteinExistence type="predicted"/>
<dbReference type="Gene3D" id="3.40.50.300">
    <property type="entry name" value="P-loop containing nucleotide triphosphate hydrolases"/>
    <property type="match status" value="1"/>
</dbReference>
<dbReference type="Gene3D" id="1.20.120.1080">
    <property type="match status" value="1"/>
</dbReference>
<sequence length="657" mass="73304">MEVQMSILKAAGKKAGEKWRRRVILATDVAESSVTIHDVDVVIDLCEHKRPRWNANSKQSFLTTLKISKDEAAQRAGRTGRLREGNVIRMLTQAAYEDLKQHVDPGMKHARLEDVILTIFEHWKVVGTPEQFLNKLPDPPQAEQVLAAAKRLLELRAVDKEEDGTPKLTEFGRLLQRMPVDPEVGILVMNGVHFGVVHDCCVMASIIQRGLPFLENPNWSLKESQRFVAVRDVCVQDLPPHPGLACNAYPSDLIAGLQAYRAWQQQQVQDPGWSLHEEWSWCLGHFFSLQRLHEIEETVVQLRSVLHQLKLAPEMPAETIRHVRERRKQMLTPDLEPPEACPAAAPDCDIKALLGMCTPDPKRQWLLRWCIASAFTTGTLEVVGGDCAAAMEVRFIPKSPEITSSFLHAYLRKHSDAIQSVSSGNHGKGDVFARFHYGAPARQLVQAIEYAHEVPWKQATLWQHGRYNTPKWYARECYSRHGSEFKIIPTSAASPLLVNKCTVISAGILPVANPDGRFLFSCNLCSVMPPGVVPAVLEAMYPCIRRHDKVRGTYELLCAGFREELKSLEKVLKGTDPATVRDLTGKLSSIRASIGKETGADYRDVQRIVKKRAGEAVSIMETLASLAQPNSTTSAGLGETLPSLDQPSLDVFSFIPI</sequence>
<dbReference type="OrthoDB" id="26491at2759"/>
<evidence type="ECO:0000256" key="4">
    <source>
        <dbReference type="ARBA" id="ARBA00022840"/>
    </source>
</evidence>
<gene>
    <name evidence="6" type="primary">Dhx29</name>
    <name evidence="6" type="ORF">SNAT2548_LOCUS19297</name>
</gene>
<name>A0A812Q761_9DINO</name>
<dbReference type="PANTHER" id="PTHR18934:SF99">
    <property type="entry name" value="ATP-DEPENDENT RNA HELICASE DHX37-RELATED"/>
    <property type="match status" value="1"/>
</dbReference>
<dbReference type="SUPFAM" id="SSF52540">
    <property type="entry name" value="P-loop containing nucleoside triphosphate hydrolases"/>
    <property type="match status" value="1"/>
</dbReference>
<dbReference type="EMBL" id="CAJNDS010002173">
    <property type="protein sequence ID" value="CAE7359788.1"/>
    <property type="molecule type" value="Genomic_DNA"/>
</dbReference>
<evidence type="ECO:0000259" key="5">
    <source>
        <dbReference type="PROSITE" id="PS51194"/>
    </source>
</evidence>
<dbReference type="InterPro" id="IPR007502">
    <property type="entry name" value="Helicase-assoc_dom"/>
</dbReference>
<protein>
    <submittedName>
        <fullName evidence="6">Dhx29 protein</fullName>
    </submittedName>
</protein>
<dbReference type="PROSITE" id="PS51194">
    <property type="entry name" value="HELICASE_CTER"/>
    <property type="match status" value="1"/>
</dbReference>
<dbReference type="InterPro" id="IPR001650">
    <property type="entry name" value="Helicase_C-like"/>
</dbReference>
<feature type="domain" description="Helicase C-terminal" evidence="5">
    <location>
        <begin position="1"/>
        <end position="136"/>
    </location>
</feature>
<dbReference type="GO" id="GO:0005524">
    <property type="term" value="F:ATP binding"/>
    <property type="evidence" value="ECO:0007669"/>
    <property type="project" value="UniProtKB-KW"/>
</dbReference>
<keyword evidence="7" id="KW-1185">Reference proteome</keyword>
<dbReference type="PANTHER" id="PTHR18934">
    <property type="entry name" value="ATP-DEPENDENT RNA HELICASE"/>
    <property type="match status" value="1"/>
</dbReference>
<dbReference type="GO" id="GO:0003723">
    <property type="term" value="F:RNA binding"/>
    <property type="evidence" value="ECO:0007669"/>
    <property type="project" value="TreeGrafter"/>
</dbReference>
<organism evidence="6 7">
    <name type="scientific">Symbiodinium natans</name>
    <dbReference type="NCBI Taxonomy" id="878477"/>
    <lineage>
        <taxon>Eukaryota</taxon>
        <taxon>Sar</taxon>
        <taxon>Alveolata</taxon>
        <taxon>Dinophyceae</taxon>
        <taxon>Suessiales</taxon>
        <taxon>Symbiodiniaceae</taxon>
        <taxon>Symbiodinium</taxon>
    </lineage>
</organism>
<evidence type="ECO:0000256" key="3">
    <source>
        <dbReference type="ARBA" id="ARBA00022806"/>
    </source>
</evidence>
<evidence type="ECO:0000313" key="7">
    <source>
        <dbReference type="Proteomes" id="UP000604046"/>
    </source>
</evidence>
<keyword evidence="2" id="KW-0378">Hydrolase</keyword>
<dbReference type="Proteomes" id="UP000604046">
    <property type="component" value="Unassembled WGS sequence"/>
</dbReference>
<dbReference type="GO" id="GO:0004386">
    <property type="term" value="F:helicase activity"/>
    <property type="evidence" value="ECO:0007669"/>
    <property type="project" value="UniProtKB-KW"/>
</dbReference>
<dbReference type="GO" id="GO:0016787">
    <property type="term" value="F:hydrolase activity"/>
    <property type="evidence" value="ECO:0007669"/>
    <property type="project" value="UniProtKB-KW"/>
</dbReference>
<reference evidence="6" key="1">
    <citation type="submission" date="2021-02" db="EMBL/GenBank/DDBJ databases">
        <authorList>
            <person name="Dougan E. K."/>
            <person name="Rhodes N."/>
            <person name="Thang M."/>
            <person name="Chan C."/>
        </authorList>
    </citation>
    <scope>NUCLEOTIDE SEQUENCE</scope>
</reference>
<comment type="caution">
    <text evidence="6">The sequence shown here is derived from an EMBL/GenBank/DDBJ whole genome shotgun (WGS) entry which is preliminary data.</text>
</comment>
<dbReference type="InterPro" id="IPR027417">
    <property type="entry name" value="P-loop_NTPase"/>
</dbReference>
<evidence type="ECO:0000256" key="2">
    <source>
        <dbReference type="ARBA" id="ARBA00022801"/>
    </source>
</evidence>
<keyword evidence="4" id="KW-0067">ATP-binding</keyword>